<dbReference type="EMBL" id="AP014924">
    <property type="protein sequence ID" value="BAS25877.1"/>
    <property type="molecule type" value="Genomic_DNA"/>
</dbReference>
<evidence type="ECO:0000256" key="6">
    <source>
        <dbReference type="ARBA" id="ARBA00023004"/>
    </source>
</evidence>
<protein>
    <submittedName>
        <fullName evidence="11">Pyruvate synthase</fullName>
    </submittedName>
</protein>
<keyword evidence="6" id="KW-0408">Iron</keyword>
<proteinExistence type="inferred from homology"/>
<accession>A0A0K2SFR7</accession>
<name>A0A0K2SFR7_LIMPI</name>
<evidence type="ECO:0000313" key="12">
    <source>
        <dbReference type="Proteomes" id="UP000065807"/>
    </source>
</evidence>
<dbReference type="GO" id="GO:0006979">
    <property type="term" value="P:response to oxidative stress"/>
    <property type="evidence" value="ECO:0007669"/>
    <property type="project" value="TreeGrafter"/>
</dbReference>
<evidence type="ECO:0000259" key="9">
    <source>
        <dbReference type="Pfam" id="PF02775"/>
    </source>
</evidence>
<keyword evidence="2" id="KW-0813">Transport</keyword>
<dbReference type="AlphaFoldDB" id="A0A0K2SFR7"/>
<evidence type="ECO:0000256" key="3">
    <source>
        <dbReference type="ARBA" id="ARBA00022485"/>
    </source>
</evidence>
<dbReference type="InterPro" id="IPR033412">
    <property type="entry name" value="PFOR_II"/>
</dbReference>
<keyword evidence="3" id="KW-0479">Metal-binding</keyword>
<dbReference type="SUPFAM" id="SSF52922">
    <property type="entry name" value="TK C-terminal domain-like"/>
    <property type="match status" value="1"/>
</dbReference>
<evidence type="ECO:0000256" key="4">
    <source>
        <dbReference type="ARBA" id="ARBA00022982"/>
    </source>
</evidence>
<dbReference type="PATRIC" id="fig|1555112.3.peg.16"/>
<dbReference type="PANTHER" id="PTHR32154:SF0">
    <property type="entry name" value="PYRUVATE-FLAVODOXIN OXIDOREDUCTASE-RELATED"/>
    <property type="match status" value="1"/>
</dbReference>
<dbReference type="InterPro" id="IPR009014">
    <property type="entry name" value="Transketo_C/PFOR_II"/>
</dbReference>
<evidence type="ECO:0000256" key="5">
    <source>
        <dbReference type="ARBA" id="ARBA00023002"/>
    </source>
</evidence>
<dbReference type="CDD" id="cd07034">
    <property type="entry name" value="TPP_PYR_PFOR_IOR-alpha_like"/>
    <property type="match status" value="1"/>
</dbReference>
<dbReference type="PANTHER" id="PTHR32154">
    <property type="entry name" value="PYRUVATE-FLAVODOXIN OXIDOREDUCTASE-RELATED"/>
    <property type="match status" value="1"/>
</dbReference>
<dbReference type="Gene3D" id="3.40.50.920">
    <property type="match status" value="1"/>
</dbReference>
<evidence type="ECO:0000259" key="10">
    <source>
        <dbReference type="Pfam" id="PF17147"/>
    </source>
</evidence>
<evidence type="ECO:0000259" key="8">
    <source>
        <dbReference type="Pfam" id="PF01855"/>
    </source>
</evidence>
<dbReference type="OrthoDB" id="9794954at2"/>
<dbReference type="GO" id="GO:0030976">
    <property type="term" value="F:thiamine pyrophosphate binding"/>
    <property type="evidence" value="ECO:0007669"/>
    <property type="project" value="InterPro"/>
</dbReference>
<keyword evidence="12" id="KW-1185">Reference proteome</keyword>
<dbReference type="Pfam" id="PF17147">
    <property type="entry name" value="PFOR_II"/>
    <property type="match status" value="1"/>
</dbReference>
<dbReference type="Pfam" id="PF01855">
    <property type="entry name" value="POR_N"/>
    <property type="match status" value="1"/>
</dbReference>
<gene>
    <name evidence="11" type="ORF">LIP_0017</name>
</gene>
<dbReference type="RefSeq" id="WP_068132685.1">
    <property type="nucleotide sequence ID" value="NZ_AP014924.1"/>
</dbReference>
<dbReference type="STRING" id="1555112.LIP_0017"/>
<sequence>MAIPKEALHEAGRPEQKLDFRSGNEMAAIAARQINFHVMGYYPITPSTEVAEYLDEMKADGEHEVVMIPGDGEHGAAGICYGATTAGGRVVNATSANGLMYSLEQLPVQSGTRLPMVLNLVTRSISGPLNIHGDHSDLYFAIHTGWIVLLARDPQAVYDMNVLAVKIGEHPRVRLPVIVAYDGFFTSHQKRRVQYFAHPEEVRDFLGRREQEFTSIDPRNPVTIGPYMNEPDFINNKYQLKLAFDAAREVIPEIFAEWERLSGRSYPVLDAYRMDDAEVALFLVNSAAETAKDVADRLREQGIRAGVVSPNVLRPFPAAEIRKALRGVKAVVVAERADTSFGEDGSQLTHEIKSALRDDPENRTLVLSRVYGLGGKEFYPEDARTLFDEAVEAARNGRVEKPFEYLGVTPGDPAKQPVRVVEPLKKEEVNLGLVEVEKDPETGRLEVKVARPRELTARPKRLVPGHGACPGCGIFSAVDTFLKGIEGDVVVLYQTGCGMVVTTGYPYSSHRVTYIHNLFQNGAATLSGVVEMFHERQRRGEIPSDEELTFVMITGDGGMDIGMGPAIGTALRNHRLIILEYDNQGYMNTGAQLSYSTPYGHRTSTSHVGPAEAGKAFHHKDTAQIMAATHIPYVFTGSEAFPQDLVKKAAKAQYYATREGMVYGKVLVTCPLNWLSEERLGTKIQEAAVNSCFFPLYEVEHGVTTLTHNPEDRGKKIPVSDWLKMMGKTRHLLKPEHADMVAEIQREVDFRWEQLKAKHASPVL</sequence>
<feature type="domain" description="Thiamine pyrophosphate enzyme TPP-binding" evidence="9">
    <location>
        <begin position="549"/>
        <end position="653"/>
    </location>
</feature>
<dbReference type="SUPFAM" id="SSF52518">
    <property type="entry name" value="Thiamin diphosphate-binding fold (THDP-binding)"/>
    <property type="match status" value="2"/>
</dbReference>
<dbReference type="KEGG" id="lpil:LIP_0017"/>
<evidence type="ECO:0000313" key="11">
    <source>
        <dbReference type="EMBL" id="BAS25877.1"/>
    </source>
</evidence>
<evidence type="ECO:0000256" key="2">
    <source>
        <dbReference type="ARBA" id="ARBA00022448"/>
    </source>
</evidence>
<dbReference type="Proteomes" id="UP000065807">
    <property type="component" value="Chromosome"/>
</dbReference>
<feature type="domain" description="Pyruvate:ferredoxin oxidoreductase core" evidence="10">
    <location>
        <begin position="277"/>
        <end position="382"/>
    </location>
</feature>
<keyword evidence="4" id="KW-0249">Electron transport</keyword>
<keyword evidence="7" id="KW-0411">Iron-sulfur</keyword>
<dbReference type="GO" id="GO:0016491">
    <property type="term" value="F:oxidoreductase activity"/>
    <property type="evidence" value="ECO:0007669"/>
    <property type="project" value="UniProtKB-KW"/>
</dbReference>
<dbReference type="FunFam" id="3.40.50.970:FF:000012">
    <property type="entry name" value="Pyruvate:ferredoxin (Flavodoxin) oxidoreductase"/>
    <property type="match status" value="1"/>
</dbReference>
<dbReference type="Pfam" id="PF02775">
    <property type="entry name" value="TPP_enzyme_C"/>
    <property type="match status" value="1"/>
</dbReference>
<reference evidence="12" key="1">
    <citation type="submission" date="2015-07" db="EMBL/GenBank/DDBJ databases">
        <title>Complete genome sequence and phylogenetic analysis of Limnochorda pilosa.</title>
        <authorList>
            <person name="Watanabe M."/>
            <person name="Kojima H."/>
            <person name="Fukui M."/>
        </authorList>
    </citation>
    <scope>NUCLEOTIDE SEQUENCE [LARGE SCALE GENOMIC DNA]</scope>
    <source>
        <strain evidence="12">HC45</strain>
    </source>
</reference>
<dbReference type="GO" id="GO:0051539">
    <property type="term" value="F:4 iron, 4 sulfur cluster binding"/>
    <property type="evidence" value="ECO:0007669"/>
    <property type="project" value="UniProtKB-KW"/>
</dbReference>
<evidence type="ECO:0000256" key="7">
    <source>
        <dbReference type="ARBA" id="ARBA00023014"/>
    </source>
</evidence>
<keyword evidence="3" id="KW-0004">4Fe-4S</keyword>
<dbReference type="Gene3D" id="3.40.50.970">
    <property type="match status" value="3"/>
</dbReference>
<reference evidence="12" key="2">
    <citation type="journal article" date="2016" name="Int. J. Syst. Evol. Microbiol.">
        <title>Complete genome sequence and cell structure of Limnochorda pilosa, a Gram-negative spore-former within the phylum Firmicutes.</title>
        <authorList>
            <person name="Watanabe M."/>
            <person name="Kojima H."/>
            <person name="Fukui M."/>
        </authorList>
    </citation>
    <scope>NUCLEOTIDE SEQUENCE [LARGE SCALE GENOMIC DNA]</scope>
    <source>
        <strain evidence="12">HC45</strain>
    </source>
</reference>
<evidence type="ECO:0000256" key="1">
    <source>
        <dbReference type="ARBA" id="ARBA00009032"/>
    </source>
</evidence>
<dbReference type="InterPro" id="IPR029061">
    <property type="entry name" value="THDP-binding"/>
</dbReference>
<organism evidence="11 12">
    <name type="scientific">Limnochorda pilosa</name>
    <dbReference type="NCBI Taxonomy" id="1555112"/>
    <lineage>
        <taxon>Bacteria</taxon>
        <taxon>Bacillati</taxon>
        <taxon>Bacillota</taxon>
        <taxon>Limnochordia</taxon>
        <taxon>Limnochordales</taxon>
        <taxon>Limnochordaceae</taxon>
        <taxon>Limnochorda</taxon>
    </lineage>
</organism>
<dbReference type="InterPro" id="IPR002880">
    <property type="entry name" value="Pyrv_Fd/Flavodoxin_OxRdtase_N"/>
</dbReference>
<keyword evidence="5" id="KW-0560">Oxidoreductase</keyword>
<keyword evidence="11" id="KW-0670">Pyruvate</keyword>
<feature type="domain" description="Pyruvate flavodoxin/ferredoxin oxidoreductase pyrimidine binding" evidence="8">
    <location>
        <begin position="30"/>
        <end position="254"/>
    </location>
</feature>
<dbReference type="InterPro" id="IPR050722">
    <property type="entry name" value="Pyruvate:ferred/Flavod_OxRd"/>
</dbReference>
<dbReference type="InterPro" id="IPR011766">
    <property type="entry name" value="TPP_enzyme_TPP-bd"/>
</dbReference>
<comment type="similarity">
    <text evidence="1">Belongs to the pyruvate:ferredoxin/flavodoxin oxidoreductase family.</text>
</comment>